<evidence type="ECO:0000256" key="1">
    <source>
        <dbReference type="SAM" id="Phobius"/>
    </source>
</evidence>
<dbReference type="EMBL" id="CYZH01000007">
    <property type="protein sequence ID" value="CUO24191.1"/>
    <property type="molecule type" value="Genomic_DNA"/>
</dbReference>
<reference evidence="2 3" key="1">
    <citation type="submission" date="2015-09" db="EMBL/GenBank/DDBJ databases">
        <authorList>
            <consortium name="Pathogen Informatics"/>
        </authorList>
    </citation>
    <scope>NUCLEOTIDE SEQUENCE [LARGE SCALE GENOMIC DNA]</scope>
    <source>
        <strain evidence="2 3">2789STDY5608840</strain>
    </source>
</reference>
<dbReference type="GeneID" id="92989955"/>
<dbReference type="Proteomes" id="UP000095517">
    <property type="component" value="Unassembled WGS sequence"/>
</dbReference>
<evidence type="ECO:0000313" key="2">
    <source>
        <dbReference type="EMBL" id="CUO24191.1"/>
    </source>
</evidence>
<accession>A0A174DEY9</accession>
<protein>
    <submittedName>
        <fullName evidence="2">Putative transmembrane protein</fullName>
    </submittedName>
</protein>
<keyword evidence="1" id="KW-0472">Membrane</keyword>
<dbReference type="AlphaFoldDB" id="A0A174DEY9"/>
<keyword evidence="1 2" id="KW-0812">Transmembrane</keyword>
<keyword evidence="1" id="KW-1133">Transmembrane helix</keyword>
<gene>
    <name evidence="2" type="ORF">ERS852397_01632</name>
</gene>
<proteinExistence type="predicted"/>
<organism evidence="2 3">
    <name type="scientific">Bacteroides finegoldii</name>
    <dbReference type="NCBI Taxonomy" id="338188"/>
    <lineage>
        <taxon>Bacteria</taxon>
        <taxon>Pseudomonadati</taxon>
        <taxon>Bacteroidota</taxon>
        <taxon>Bacteroidia</taxon>
        <taxon>Bacteroidales</taxon>
        <taxon>Bacteroidaceae</taxon>
        <taxon>Bacteroides</taxon>
    </lineage>
</organism>
<evidence type="ECO:0000313" key="3">
    <source>
        <dbReference type="Proteomes" id="UP000095517"/>
    </source>
</evidence>
<sequence length="154" mass="17400">MIMKKFLFILTVIAGLFVSNAEARMKIRIPVDNSIPKVAALPDSSYYKTDEGAHLDLGYIEEDGKRTLVLFSESKPDTYYEISDEYAEVIKKDLNVEELSSLIPTPTFWDKWGGSILFYGFAALVVIGIISYLKDFIFGLLGLGKKNKEENEEE</sequence>
<dbReference type="RefSeq" id="WP_007748275.1">
    <property type="nucleotide sequence ID" value="NZ_CABIXA010000007.1"/>
</dbReference>
<feature type="transmembrane region" description="Helical" evidence="1">
    <location>
        <begin position="116"/>
        <end position="141"/>
    </location>
</feature>
<name>A0A174DEY9_9BACE</name>